<dbReference type="PANTHER" id="PTHR37823:SF1">
    <property type="entry name" value="CYTOCHROME C-553-LIKE"/>
    <property type="match status" value="1"/>
</dbReference>
<dbReference type="GO" id="GO:0009055">
    <property type="term" value="F:electron transfer activity"/>
    <property type="evidence" value="ECO:0007669"/>
    <property type="project" value="InterPro"/>
</dbReference>
<evidence type="ECO:0000256" key="4">
    <source>
        <dbReference type="ARBA" id="ARBA00022982"/>
    </source>
</evidence>
<organism evidence="8 9">
    <name type="scientific">Candidatus Glassbacteria bacterium RIFCSPLOWO2_12_FULL_58_11</name>
    <dbReference type="NCBI Taxonomy" id="1817867"/>
    <lineage>
        <taxon>Bacteria</taxon>
        <taxon>Candidatus Glassiibacteriota</taxon>
    </lineage>
</organism>
<feature type="domain" description="Cytochrome c" evidence="7">
    <location>
        <begin position="357"/>
        <end position="438"/>
    </location>
</feature>
<keyword evidence="1" id="KW-0813">Transport</keyword>
<sequence>MPDFHLSAEETELLADFLMSFKRFPEAGEELQPLPKVLQKDIPEKLSERGETLFREARCISCHLVDGKGGSGAQEIAKISSKASLTWIYNFIKDPRRLQPGIPMPQYNFSPEDLQAVTAYIASEFVDFDAPESADTATHIPDPNYYEKGLALFNKFNCRGCHILENVPTSEGFGPALSNMRQKPFYQLEFGNKDIPRTKEHYIIEKMRDPRGFLENARMPGFQLDEQDILALTTALLSFQERPVPKSYTVEENQSPQIPLAGEFGQLMKKYQCLACHRINGNGSNIAPDLSLSGSKLRPEWIRNYFKLPYTIRPILTERMPNFYMSDQEIDLLSRYISMVLRDDSLELKQNMIFEQIEVEQGRKLYYNTFACQACHQIGGSGGYVGPPLDNLSGRLQTGWVYERLKNPHKFDPDVLEPNLNLTDQEAGALAAFLLAEGKGK</sequence>
<keyword evidence="3 6" id="KW-0479">Metal-binding</keyword>
<dbReference type="InterPro" id="IPR036909">
    <property type="entry name" value="Cyt_c-like_dom_sf"/>
</dbReference>
<dbReference type="PANTHER" id="PTHR37823">
    <property type="entry name" value="CYTOCHROME C-553-LIKE"/>
    <property type="match status" value="1"/>
</dbReference>
<feature type="domain" description="Cytochrome c" evidence="7">
    <location>
        <begin position="45"/>
        <end position="125"/>
    </location>
</feature>
<evidence type="ECO:0000259" key="7">
    <source>
        <dbReference type="PROSITE" id="PS51007"/>
    </source>
</evidence>
<dbReference type="EMBL" id="MFIX01000186">
    <property type="protein sequence ID" value="OGG02350.1"/>
    <property type="molecule type" value="Genomic_DNA"/>
</dbReference>
<dbReference type="GO" id="GO:0046872">
    <property type="term" value="F:metal ion binding"/>
    <property type="evidence" value="ECO:0007669"/>
    <property type="project" value="UniProtKB-KW"/>
</dbReference>
<evidence type="ECO:0000256" key="1">
    <source>
        <dbReference type="ARBA" id="ARBA00022448"/>
    </source>
</evidence>
<keyword evidence="5 6" id="KW-0408">Iron</keyword>
<dbReference type="SUPFAM" id="SSF46626">
    <property type="entry name" value="Cytochrome c"/>
    <property type="match status" value="4"/>
</dbReference>
<keyword evidence="2 6" id="KW-0349">Heme</keyword>
<dbReference type="Pfam" id="PF00034">
    <property type="entry name" value="Cytochrom_C"/>
    <property type="match status" value="4"/>
</dbReference>
<comment type="caution">
    <text evidence="8">The sequence shown here is derived from an EMBL/GenBank/DDBJ whole genome shotgun (WGS) entry which is preliminary data.</text>
</comment>
<evidence type="ECO:0000256" key="2">
    <source>
        <dbReference type="ARBA" id="ARBA00022617"/>
    </source>
</evidence>
<keyword evidence="4" id="KW-0249">Electron transport</keyword>
<dbReference type="GO" id="GO:0020037">
    <property type="term" value="F:heme binding"/>
    <property type="evidence" value="ECO:0007669"/>
    <property type="project" value="InterPro"/>
</dbReference>
<accession>A0A1F5YQ70</accession>
<feature type="domain" description="Cytochrome c" evidence="7">
    <location>
        <begin position="144"/>
        <end position="240"/>
    </location>
</feature>
<dbReference type="Proteomes" id="UP000179129">
    <property type="component" value="Unassembled WGS sequence"/>
</dbReference>
<evidence type="ECO:0000256" key="5">
    <source>
        <dbReference type="ARBA" id="ARBA00023004"/>
    </source>
</evidence>
<reference evidence="8 9" key="1">
    <citation type="journal article" date="2016" name="Nat. Commun.">
        <title>Thousands of microbial genomes shed light on interconnected biogeochemical processes in an aquifer system.</title>
        <authorList>
            <person name="Anantharaman K."/>
            <person name="Brown C.T."/>
            <person name="Hug L.A."/>
            <person name="Sharon I."/>
            <person name="Castelle C.J."/>
            <person name="Probst A.J."/>
            <person name="Thomas B.C."/>
            <person name="Singh A."/>
            <person name="Wilkins M.J."/>
            <person name="Karaoz U."/>
            <person name="Brodie E.L."/>
            <person name="Williams K.H."/>
            <person name="Hubbard S.S."/>
            <person name="Banfield J.F."/>
        </authorList>
    </citation>
    <scope>NUCLEOTIDE SEQUENCE [LARGE SCALE GENOMIC DNA]</scope>
</reference>
<dbReference type="InterPro" id="IPR051811">
    <property type="entry name" value="Cytochrome_c550/c551-like"/>
</dbReference>
<feature type="domain" description="Cytochrome c" evidence="7">
    <location>
        <begin position="260"/>
        <end position="341"/>
    </location>
</feature>
<dbReference type="AlphaFoldDB" id="A0A1F5YQ70"/>
<dbReference type="PROSITE" id="PS51007">
    <property type="entry name" value="CYTC"/>
    <property type="match status" value="4"/>
</dbReference>
<dbReference type="STRING" id="1817867.A3F83_10590"/>
<gene>
    <name evidence="8" type="ORF">A3F83_10590</name>
</gene>
<name>A0A1F5YQ70_9BACT</name>
<evidence type="ECO:0000313" key="8">
    <source>
        <dbReference type="EMBL" id="OGG02350.1"/>
    </source>
</evidence>
<proteinExistence type="predicted"/>
<evidence type="ECO:0000313" key="9">
    <source>
        <dbReference type="Proteomes" id="UP000179129"/>
    </source>
</evidence>
<protein>
    <recommendedName>
        <fullName evidence="7">Cytochrome c domain-containing protein</fullName>
    </recommendedName>
</protein>
<dbReference type="Gene3D" id="1.10.760.10">
    <property type="entry name" value="Cytochrome c-like domain"/>
    <property type="match status" value="4"/>
</dbReference>
<dbReference type="InterPro" id="IPR009056">
    <property type="entry name" value="Cyt_c-like_dom"/>
</dbReference>
<evidence type="ECO:0000256" key="3">
    <source>
        <dbReference type="ARBA" id="ARBA00022723"/>
    </source>
</evidence>
<evidence type="ECO:0000256" key="6">
    <source>
        <dbReference type="PROSITE-ProRule" id="PRU00433"/>
    </source>
</evidence>